<evidence type="ECO:0000256" key="1">
    <source>
        <dbReference type="SAM" id="MobiDB-lite"/>
    </source>
</evidence>
<name>M5G8X4_DACPD</name>
<dbReference type="GeneID" id="63683005"/>
<dbReference type="EMBL" id="JH795857">
    <property type="protein sequence ID" value="EJU04635.1"/>
    <property type="molecule type" value="Genomic_DNA"/>
</dbReference>
<organism evidence="2 3">
    <name type="scientific">Dacryopinax primogenitus (strain DJM 731)</name>
    <name type="common">Brown rot fungus</name>
    <dbReference type="NCBI Taxonomy" id="1858805"/>
    <lineage>
        <taxon>Eukaryota</taxon>
        <taxon>Fungi</taxon>
        <taxon>Dikarya</taxon>
        <taxon>Basidiomycota</taxon>
        <taxon>Agaricomycotina</taxon>
        <taxon>Dacrymycetes</taxon>
        <taxon>Dacrymycetales</taxon>
        <taxon>Dacrymycetaceae</taxon>
        <taxon>Dacryopinax</taxon>
    </lineage>
</organism>
<keyword evidence="3" id="KW-1185">Reference proteome</keyword>
<dbReference type="AlphaFoldDB" id="M5G8X4"/>
<dbReference type="HOGENOM" id="CLU_1875364_0_0_1"/>
<sequence>MAHPPHTRSTNPQEYFTKIAHGTAIQGPTIKSEPSIDVPRSRQIGTILHTLSGHEVINLSVDLHPSPPTSPPLRKHYCNSASPLPQHKHADMTLEELLSSTTLKVAWQYTVKQPPSSSSGEDGTEIESADEYKDTD</sequence>
<protein>
    <submittedName>
        <fullName evidence="2">Uncharacterized protein</fullName>
    </submittedName>
</protein>
<evidence type="ECO:0000313" key="3">
    <source>
        <dbReference type="Proteomes" id="UP000030653"/>
    </source>
</evidence>
<proteinExistence type="predicted"/>
<gene>
    <name evidence="2" type="ORF">DACRYDRAFT_104517</name>
</gene>
<feature type="region of interest" description="Disordered" evidence="1">
    <location>
        <begin position="112"/>
        <end position="136"/>
    </location>
</feature>
<dbReference type="RefSeq" id="XP_040631529.1">
    <property type="nucleotide sequence ID" value="XM_040767943.1"/>
</dbReference>
<reference evidence="2 3" key="1">
    <citation type="journal article" date="2012" name="Science">
        <title>The Paleozoic origin of enzymatic lignin decomposition reconstructed from 31 fungal genomes.</title>
        <authorList>
            <person name="Floudas D."/>
            <person name="Binder M."/>
            <person name="Riley R."/>
            <person name="Barry K."/>
            <person name="Blanchette R.A."/>
            <person name="Henrissat B."/>
            <person name="Martinez A.T."/>
            <person name="Otillar R."/>
            <person name="Spatafora J.W."/>
            <person name="Yadav J.S."/>
            <person name="Aerts A."/>
            <person name="Benoit I."/>
            <person name="Boyd A."/>
            <person name="Carlson A."/>
            <person name="Copeland A."/>
            <person name="Coutinho P.M."/>
            <person name="de Vries R.P."/>
            <person name="Ferreira P."/>
            <person name="Findley K."/>
            <person name="Foster B."/>
            <person name="Gaskell J."/>
            <person name="Glotzer D."/>
            <person name="Gorecki P."/>
            <person name="Heitman J."/>
            <person name="Hesse C."/>
            <person name="Hori C."/>
            <person name="Igarashi K."/>
            <person name="Jurgens J.A."/>
            <person name="Kallen N."/>
            <person name="Kersten P."/>
            <person name="Kohler A."/>
            <person name="Kuees U."/>
            <person name="Kumar T.K.A."/>
            <person name="Kuo A."/>
            <person name="LaButti K."/>
            <person name="Larrondo L.F."/>
            <person name="Lindquist E."/>
            <person name="Ling A."/>
            <person name="Lombard V."/>
            <person name="Lucas S."/>
            <person name="Lundell T."/>
            <person name="Martin R."/>
            <person name="McLaughlin D.J."/>
            <person name="Morgenstern I."/>
            <person name="Morin E."/>
            <person name="Murat C."/>
            <person name="Nagy L.G."/>
            <person name="Nolan M."/>
            <person name="Ohm R.A."/>
            <person name="Patyshakuliyeva A."/>
            <person name="Rokas A."/>
            <person name="Ruiz-Duenas F.J."/>
            <person name="Sabat G."/>
            <person name="Salamov A."/>
            <person name="Samejima M."/>
            <person name="Schmutz J."/>
            <person name="Slot J.C."/>
            <person name="St John F."/>
            <person name="Stenlid J."/>
            <person name="Sun H."/>
            <person name="Sun S."/>
            <person name="Syed K."/>
            <person name="Tsang A."/>
            <person name="Wiebenga A."/>
            <person name="Young D."/>
            <person name="Pisabarro A."/>
            <person name="Eastwood D.C."/>
            <person name="Martin F."/>
            <person name="Cullen D."/>
            <person name="Grigoriev I.V."/>
            <person name="Hibbett D.S."/>
        </authorList>
    </citation>
    <scope>NUCLEOTIDE SEQUENCE [LARGE SCALE GENOMIC DNA]</scope>
    <source>
        <strain evidence="2 3">DJM-731 SS1</strain>
    </source>
</reference>
<evidence type="ECO:0000313" key="2">
    <source>
        <dbReference type="EMBL" id="EJU04635.1"/>
    </source>
</evidence>
<accession>M5G8X4</accession>
<dbReference type="Proteomes" id="UP000030653">
    <property type="component" value="Unassembled WGS sequence"/>
</dbReference>
<feature type="compositionally biased region" description="Polar residues" evidence="1">
    <location>
        <begin position="112"/>
        <end position="121"/>
    </location>
</feature>